<protein>
    <submittedName>
        <fullName evidence="2">Predicted protein</fullName>
    </submittedName>
</protein>
<sequence length="210" mass="23333">MSSPILASSRPTHLWRSGSSLISSIRTHCQHALIAHLLVPPAAQLKLPWLWLANIPEPPFQFAPSTPSSGQPKYLVRRHDILNASSQPPSAGIYDPSSFKAHPRPDKRTVGQEKGAAMFARCELQYTPPPDGLCGTPTNKPGMPRQWRISKRQRPRPHNPTTRDDEANPLHSDHPSPVPQPVNNNGPRVPTTHGRRRAPTIITTRTNNRQ</sequence>
<accession>B0DVH4</accession>
<dbReference type="Proteomes" id="UP000001194">
    <property type="component" value="Unassembled WGS sequence"/>
</dbReference>
<keyword evidence="3" id="KW-1185">Reference proteome</keyword>
<dbReference type="AlphaFoldDB" id="B0DVH4"/>
<organism evidence="3">
    <name type="scientific">Laccaria bicolor (strain S238N-H82 / ATCC MYA-4686)</name>
    <name type="common">Bicoloured deceiver</name>
    <name type="synonym">Laccaria laccata var. bicolor</name>
    <dbReference type="NCBI Taxonomy" id="486041"/>
    <lineage>
        <taxon>Eukaryota</taxon>
        <taxon>Fungi</taxon>
        <taxon>Dikarya</taxon>
        <taxon>Basidiomycota</taxon>
        <taxon>Agaricomycotina</taxon>
        <taxon>Agaricomycetes</taxon>
        <taxon>Agaricomycetidae</taxon>
        <taxon>Agaricales</taxon>
        <taxon>Agaricineae</taxon>
        <taxon>Hydnangiaceae</taxon>
        <taxon>Laccaria</taxon>
    </lineage>
</organism>
<feature type="compositionally biased region" description="Basic residues" evidence="1">
    <location>
        <begin position="148"/>
        <end position="157"/>
    </location>
</feature>
<dbReference type="HOGENOM" id="CLU_1310333_0_0_1"/>
<reference evidence="2 3" key="1">
    <citation type="journal article" date="2008" name="Nature">
        <title>The genome of Laccaria bicolor provides insights into mycorrhizal symbiosis.</title>
        <authorList>
            <person name="Martin F."/>
            <person name="Aerts A."/>
            <person name="Ahren D."/>
            <person name="Brun A."/>
            <person name="Danchin E.G.J."/>
            <person name="Duchaussoy F."/>
            <person name="Gibon J."/>
            <person name="Kohler A."/>
            <person name="Lindquist E."/>
            <person name="Pereda V."/>
            <person name="Salamov A."/>
            <person name="Shapiro H.J."/>
            <person name="Wuyts J."/>
            <person name="Blaudez D."/>
            <person name="Buee M."/>
            <person name="Brokstein P."/>
            <person name="Canbaeck B."/>
            <person name="Cohen D."/>
            <person name="Courty P.E."/>
            <person name="Coutinho P.M."/>
            <person name="Delaruelle C."/>
            <person name="Detter J.C."/>
            <person name="Deveau A."/>
            <person name="DiFazio S."/>
            <person name="Duplessis S."/>
            <person name="Fraissinet-Tachet L."/>
            <person name="Lucic E."/>
            <person name="Frey-Klett P."/>
            <person name="Fourrey C."/>
            <person name="Feussner I."/>
            <person name="Gay G."/>
            <person name="Grimwood J."/>
            <person name="Hoegger P.J."/>
            <person name="Jain P."/>
            <person name="Kilaru S."/>
            <person name="Labbe J."/>
            <person name="Lin Y.C."/>
            <person name="Legue V."/>
            <person name="Le Tacon F."/>
            <person name="Marmeisse R."/>
            <person name="Melayah D."/>
            <person name="Montanini B."/>
            <person name="Muratet M."/>
            <person name="Nehls U."/>
            <person name="Niculita-Hirzel H."/>
            <person name="Oudot-Le Secq M.P."/>
            <person name="Peter M."/>
            <person name="Quesneville H."/>
            <person name="Rajashekar B."/>
            <person name="Reich M."/>
            <person name="Rouhier N."/>
            <person name="Schmutz J."/>
            <person name="Yin T."/>
            <person name="Chalot M."/>
            <person name="Henrissat B."/>
            <person name="Kuees U."/>
            <person name="Lucas S."/>
            <person name="Van de Peer Y."/>
            <person name="Podila G.K."/>
            <person name="Polle A."/>
            <person name="Pukkila P.J."/>
            <person name="Richardson P.M."/>
            <person name="Rouze P."/>
            <person name="Sanders I.R."/>
            <person name="Stajich J.E."/>
            <person name="Tunlid A."/>
            <person name="Tuskan G."/>
            <person name="Grigoriev I.V."/>
        </authorList>
    </citation>
    <scope>NUCLEOTIDE SEQUENCE [LARGE SCALE GENOMIC DNA]</scope>
    <source>
        <strain evidence="3">S238N-H82 / ATCC MYA-4686</strain>
    </source>
</reference>
<evidence type="ECO:0000256" key="1">
    <source>
        <dbReference type="SAM" id="MobiDB-lite"/>
    </source>
</evidence>
<feature type="region of interest" description="Disordered" evidence="1">
    <location>
        <begin position="127"/>
        <end position="210"/>
    </location>
</feature>
<dbReference type="EMBL" id="DS547139">
    <property type="protein sequence ID" value="EDR01386.1"/>
    <property type="molecule type" value="Genomic_DNA"/>
</dbReference>
<feature type="compositionally biased region" description="Basic and acidic residues" evidence="1">
    <location>
        <begin position="161"/>
        <end position="174"/>
    </location>
</feature>
<dbReference type="InParanoid" id="B0DVH4"/>
<feature type="region of interest" description="Disordered" evidence="1">
    <location>
        <begin position="85"/>
        <end position="113"/>
    </location>
</feature>
<evidence type="ECO:0000313" key="2">
    <source>
        <dbReference type="EMBL" id="EDR01386.1"/>
    </source>
</evidence>
<proteinExistence type="predicted"/>
<dbReference type="RefSeq" id="XP_001887931.1">
    <property type="nucleotide sequence ID" value="XM_001887896.1"/>
</dbReference>
<name>B0DVH4_LACBS</name>
<feature type="compositionally biased region" description="Low complexity" evidence="1">
    <location>
        <begin position="199"/>
        <end position="210"/>
    </location>
</feature>
<evidence type="ECO:0000313" key="3">
    <source>
        <dbReference type="Proteomes" id="UP000001194"/>
    </source>
</evidence>
<dbReference type="GeneID" id="6083615"/>
<gene>
    <name evidence="2" type="ORF">LACBIDRAFT_333294</name>
</gene>
<dbReference type="KEGG" id="lbc:LACBIDRAFT_333294"/>